<evidence type="ECO:0000313" key="1">
    <source>
        <dbReference type="EMBL" id="RCN26559.1"/>
    </source>
</evidence>
<organism evidence="1 2">
    <name type="scientific">Ancylostoma caninum</name>
    <name type="common">Dog hookworm</name>
    <dbReference type="NCBI Taxonomy" id="29170"/>
    <lineage>
        <taxon>Eukaryota</taxon>
        <taxon>Metazoa</taxon>
        <taxon>Ecdysozoa</taxon>
        <taxon>Nematoda</taxon>
        <taxon>Chromadorea</taxon>
        <taxon>Rhabditida</taxon>
        <taxon>Rhabditina</taxon>
        <taxon>Rhabditomorpha</taxon>
        <taxon>Strongyloidea</taxon>
        <taxon>Ancylostomatidae</taxon>
        <taxon>Ancylostomatinae</taxon>
        <taxon>Ancylostoma</taxon>
    </lineage>
</organism>
<evidence type="ECO:0000313" key="2">
    <source>
        <dbReference type="Proteomes" id="UP000252519"/>
    </source>
</evidence>
<reference evidence="1 2" key="1">
    <citation type="submission" date="2014-10" db="EMBL/GenBank/DDBJ databases">
        <title>Draft genome of the hookworm Ancylostoma caninum.</title>
        <authorList>
            <person name="Mitreva M."/>
        </authorList>
    </citation>
    <scope>NUCLEOTIDE SEQUENCE [LARGE SCALE GENOMIC DNA]</scope>
    <source>
        <strain evidence="1 2">Baltimore</strain>
    </source>
</reference>
<gene>
    <name evidence="1" type="ORF">ANCCAN_27714</name>
</gene>
<comment type="caution">
    <text evidence="1">The sequence shown here is derived from an EMBL/GenBank/DDBJ whole genome shotgun (WGS) entry which is preliminary data.</text>
</comment>
<name>A0A368F6A3_ANCCA</name>
<keyword evidence="2" id="KW-1185">Reference proteome</keyword>
<proteinExistence type="predicted"/>
<sequence>MPIIFSRALFSSDWLENVKRLIWLSSKIWLWICSKNTSVLRSNTMSHRSCRSRFAILRVGSLRENRTKLRSRKSHRTTRNTSRTRLTTNGIIFETCVVHLLFRRFSYTYRWTLVLSLFSAPCTIPPISQHRPVLMAHLPNQVSVRNQEESCHSVLCFCHPTSAKKFIPI</sequence>
<protein>
    <submittedName>
        <fullName evidence="1">Uncharacterized protein</fullName>
    </submittedName>
</protein>
<dbReference type="AlphaFoldDB" id="A0A368F6A3"/>
<dbReference type="Proteomes" id="UP000252519">
    <property type="component" value="Unassembled WGS sequence"/>
</dbReference>
<dbReference type="EMBL" id="JOJR01006877">
    <property type="protein sequence ID" value="RCN26559.1"/>
    <property type="molecule type" value="Genomic_DNA"/>
</dbReference>
<accession>A0A368F6A3</accession>